<dbReference type="InterPro" id="IPR016161">
    <property type="entry name" value="Ald_DH/histidinol_DH"/>
</dbReference>
<dbReference type="InterPro" id="IPR015590">
    <property type="entry name" value="Aldehyde_DH_dom"/>
</dbReference>
<sequence>MLITQPYDGALIAEITPHTPAEIEAMLDRATRVFADRAAWLPPYRRIEIIKRLAALVDRDRETFALRIALEGGKPITDAQVEVARAINSIEWAASHIEHLVGAEIPMGLTPASANRWAFTTREPVGPVVAISAFNHPLNLIVHQVLPAIATGCPVLVKPSAMTPLTCLHFIQLVREAGLSEPWCQAVLIDENAHSESLATDPRVAFLSFIGSARVGWHLRSQLAPGARFALEHGGAAPVIVDRSANLDIILEPLTKGACYHAGQVCVSVQRIFVHHDLKTEFVERLAERIRQLRVGDPTLPKTEVGPLIAPKEVTRIEHWVAKAVQEGATIAVGGTRIGTRHFQPTLLVEPHANSLVSTSEIFGPVACVYGFRELSNAITRANSLPFAFQASVFSTDIDAALAAARLLDASAVMINDHTAFRTDWMPFAGRRQSGFGIGGIPYTMHDMMQDKLVVLKLPAMEDD</sequence>
<dbReference type="Pfam" id="PF00171">
    <property type="entry name" value="Aldedh"/>
    <property type="match status" value="1"/>
</dbReference>
<gene>
    <name evidence="4" type="ORF">HDF10_001722</name>
</gene>
<evidence type="ECO:0000256" key="2">
    <source>
        <dbReference type="ARBA" id="ARBA00023002"/>
    </source>
</evidence>
<dbReference type="Gene3D" id="3.40.309.10">
    <property type="entry name" value="Aldehyde Dehydrogenase, Chain A, domain 2"/>
    <property type="match status" value="1"/>
</dbReference>
<feature type="domain" description="Aldehyde dehydrogenase" evidence="3">
    <location>
        <begin position="4"/>
        <end position="454"/>
    </location>
</feature>
<keyword evidence="2" id="KW-0560">Oxidoreductase</keyword>
<dbReference type="SUPFAM" id="SSF53720">
    <property type="entry name" value="ALDH-like"/>
    <property type="match status" value="1"/>
</dbReference>
<dbReference type="PANTHER" id="PTHR42991">
    <property type="entry name" value="ALDEHYDE DEHYDROGENASE"/>
    <property type="match status" value="1"/>
</dbReference>
<evidence type="ECO:0000313" key="5">
    <source>
        <dbReference type="Proteomes" id="UP000569092"/>
    </source>
</evidence>
<dbReference type="PANTHER" id="PTHR42991:SF1">
    <property type="entry name" value="ALDEHYDE DEHYDROGENASE"/>
    <property type="match status" value="1"/>
</dbReference>
<dbReference type="EMBL" id="JACHDZ010000002">
    <property type="protein sequence ID" value="MBB5343747.1"/>
    <property type="molecule type" value="Genomic_DNA"/>
</dbReference>
<dbReference type="Proteomes" id="UP000569092">
    <property type="component" value="Unassembled WGS sequence"/>
</dbReference>
<evidence type="ECO:0000313" key="4">
    <source>
        <dbReference type="EMBL" id="MBB5343747.1"/>
    </source>
</evidence>
<proteinExistence type="inferred from homology"/>
<organism evidence="4 5">
    <name type="scientific">Tunturiibacter lichenicola</name>
    <dbReference type="NCBI Taxonomy" id="2051959"/>
    <lineage>
        <taxon>Bacteria</taxon>
        <taxon>Pseudomonadati</taxon>
        <taxon>Acidobacteriota</taxon>
        <taxon>Terriglobia</taxon>
        <taxon>Terriglobales</taxon>
        <taxon>Acidobacteriaceae</taxon>
        <taxon>Tunturiibacter</taxon>
    </lineage>
</organism>
<dbReference type="GO" id="GO:0008911">
    <property type="term" value="F:lactaldehyde dehydrogenase (NAD+) activity"/>
    <property type="evidence" value="ECO:0007669"/>
    <property type="project" value="TreeGrafter"/>
</dbReference>
<accession>A0A7W8J6U6</accession>
<dbReference type="InterPro" id="IPR016163">
    <property type="entry name" value="Ald_DH_C"/>
</dbReference>
<reference evidence="4 5" key="1">
    <citation type="submission" date="2020-08" db="EMBL/GenBank/DDBJ databases">
        <title>Genomic Encyclopedia of Type Strains, Phase IV (KMG-V): Genome sequencing to study the core and pangenomes of soil and plant-associated prokaryotes.</title>
        <authorList>
            <person name="Whitman W."/>
        </authorList>
    </citation>
    <scope>NUCLEOTIDE SEQUENCE [LARGE SCALE GENOMIC DNA]</scope>
    <source>
        <strain evidence="4 5">M8US30</strain>
    </source>
</reference>
<dbReference type="InterPro" id="IPR051020">
    <property type="entry name" value="ALDH-related_metabolic_enz"/>
</dbReference>
<evidence type="ECO:0000259" key="3">
    <source>
        <dbReference type="Pfam" id="PF00171"/>
    </source>
</evidence>
<evidence type="ECO:0000256" key="1">
    <source>
        <dbReference type="ARBA" id="ARBA00009986"/>
    </source>
</evidence>
<dbReference type="AlphaFoldDB" id="A0A7W8J6U6"/>
<comment type="similarity">
    <text evidence="1">Belongs to the aldehyde dehydrogenase family.</text>
</comment>
<comment type="caution">
    <text evidence="4">The sequence shown here is derived from an EMBL/GenBank/DDBJ whole genome shotgun (WGS) entry which is preliminary data.</text>
</comment>
<protein>
    <submittedName>
        <fullName evidence="4">Acyl-CoA reductase-like NAD-dependent aldehyde dehydrogenase</fullName>
    </submittedName>
</protein>
<dbReference type="Gene3D" id="3.40.605.10">
    <property type="entry name" value="Aldehyde Dehydrogenase, Chain A, domain 1"/>
    <property type="match status" value="1"/>
</dbReference>
<dbReference type="InterPro" id="IPR016162">
    <property type="entry name" value="Ald_DH_N"/>
</dbReference>
<name>A0A7W8J6U6_9BACT</name>